<keyword evidence="3" id="KW-1185">Reference proteome</keyword>
<sequence>MPQHTKILAAISQPRKKAAPALPQAKQTSSERKEKREESKITRDQIDAAVAEWHAENHAKAVELGERFNKKPRYFLDRLYQGGAHMVNHQEKVNPYNAFKAEKAAQLFGKTAPELHEEFHDEYAALTPEEKADLVERFTEQKEELPKICRDTPRARMQDVSNTVRNIQMLFQGLSVRVGVEGFFCIVRNNPDFYMIPQWYFTSVELERYMPIAVRRRWDTCEVGTRLEAFAVAGCDTMNLLRTTKQKVDFLKGEIRDGIRSGLAEITKREKIVMQYMFYTEDIVLRFGVVLIGWTAEKFCNPSELSSSVAVLTTLRDAIKSGACKWVKLTATELKERKAQWKADVASGKVLARSRNPRSDLGVKRPRPRQRDAAAASDDNDDDGDDEDDEEDQEDVDDAEEVDGVTGITTQAPAAAPPKKRRRAADKAIPGAPATSKKGPPKPTRGKENRARTAAAKGKPMRDDATTRAVLMRMKSRKQKSNTIISDEEDDAAASPAASAPAAASTSAPASTVASAPVASGSAAAAPVALAAFTAGTTEACIDPLLTMTT</sequence>
<dbReference type="EMBL" id="JARJCN010000028">
    <property type="protein sequence ID" value="KAJ7087533.1"/>
    <property type="molecule type" value="Genomic_DNA"/>
</dbReference>
<dbReference type="AlphaFoldDB" id="A0AAD6XRH5"/>
<feature type="region of interest" description="Disordered" evidence="1">
    <location>
        <begin position="345"/>
        <end position="521"/>
    </location>
</feature>
<organism evidence="2 3">
    <name type="scientific">Mycena belliarum</name>
    <dbReference type="NCBI Taxonomy" id="1033014"/>
    <lineage>
        <taxon>Eukaryota</taxon>
        <taxon>Fungi</taxon>
        <taxon>Dikarya</taxon>
        <taxon>Basidiomycota</taxon>
        <taxon>Agaricomycotina</taxon>
        <taxon>Agaricomycetes</taxon>
        <taxon>Agaricomycetidae</taxon>
        <taxon>Agaricales</taxon>
        <taxon>Marasmiineae</taxon>
        <taxon>Mycenaceae</taxon>
        <taxon>Mycena</taxon>
    </lineage>
</organism>
<accession>A0AAD6XRH5</accession>
<evidence type="ECO:0000313" key="2">
    <source>
        <dbReference type="EMBL" id="KAJ7087533.1"/>
    </source>
</evidence>
<proteinExistence type="predicted"/>
<feature type="region of interest" description="Disordered" evidence="1">
    <location>
        <begin position="1"/>
        <end position="43"/>
    </location>
</feature>
<feature type="compositionally biased region" description="Basic and acidic residues" evidence="1">
    <location>
        <begin position="29"/>
        <end position="43"/>
    </location>
</feature>
<name>A0AAD6XRH5_9AGAR</name>
<feature type="compositionally biased region" description="Low complexity" evidence="1">
    <location>
        <begin position="493"/>
        <end position="521"/>
    </location>
</feature>
<protein>
    <submittedName>
        <fullName evidence="2">Uncharacterized protein</fullName>
    </submittedName>
</protein>
<evidence type="ECO:0000256" key="1">
    <source>
        <dbReference type="SAM" id="MobiDB-lite"/>
    </source>
</evidence>
<comment type="caution">
    <text evidence="2">The sequence shown here is derived from an EMBL/GenBank/DDBJ whole genome shotgun (WGS) entry which is preliminary data.</text>
</comment>
<feature type="compositionally biased region" description="Acidic residues" evidence="1">
    <location>
        <begin position="378"/>
        <end position="403"/>
    </location>
</feature>
<evidence type="ECO:0000313" key="3">
    <source>
        <dbReference type="Proteomes" id="UP001222325"/>
    </source>
</evidence>
<reference evidence="2" key="1">
    <citation type="submission" date="2023-03" db="EMBL/GenBank/DDBJ databases">
        <title>Massive genome expansion in bonnet fungi (Mycena s.s.) driven by repeated elements and novel gene families across ecological guilds.</title>
        <authorList>
            <consortium name="Lawrence Berkeley National Laboratory"/>
            <person name="Harder C.B."/>
            <person name="Miyauchi S."/>
            <person name="Viragh M."/>
            <person name="Kuo A."/>
            <person name="Thoen E."/>
            <person name="Andreopoulos B."/>
            <person name="Lu D."/>
            <person name="Skrede I."/>
            <person name="Drula E."/>
            <person name="Henrissat B."/>
            <person name="Morin E."/>
            <person name="Kohler A."/>
            <person name="Barry K."/>
            <person name="LaButti K."/>
            <person name="Morin E."/>
            <person name="Salamov A."/>
            <person name="Lipzen A."/>
            <person name="Mereny Z."/>
            <person name="Hegedus B."/>
            <person name="Baldrian P."/>
            <person name="Stursova M."/>
            <person name="Weitz H."/>
            <person name="Taylor A."/>
            <person name="Grigoriev I.V."/>
            <person name="Nagy L.G."/>
            <person name="Martin F."/>
            <person name="Kauserud H."/>
        </authorList>
    </citation>
    <scope>NUCLEOTIDE SEQUENCE</scope>
    <source>
        <strain evidence="2">CBHHK173m</strain>
    </source>
</reference>
<dbReference type="Proteomes" id="UP001222325">
    <property type="component" value="Unassembled WGS sequence"/>
</dbReference>
<gene>
    <name evidence="2" type="ORF">B0H15DRAFT_949910</name>
</gene>